<keyword evidence="2" id="KW-1185">Reference proteome</keyword>
<evidence type="ECO:0000313" key="2">
    <source>
        <dbReference type="Proteomes" id="UP000786811"/>
    </source>
</evidence>
<proteinExistence type="predicted"/>
<protein>
    <submittedName>
        <fullName evidence="1">Uncharacterized protein</fullName>
    </submittedName>
</protein>
<comment type="caution">
    <text evidence="1">The sequence shown here is derived from an EMBL/GenBank/DDBJ whole genome shotgun (WGS) entry which is preliminary data.</text>
</comment>
<dbReference type="PANTHER" id="PTHR46579:SF1">
    <property type="entry name" value="F5_8 TYPE C DOMAIN-CONTAINING PROTEIN"/>
    <property type="match status" value="1"/>
</dbReference>
<name>A0A8J2H9U0_COTCN</name>
<dbReference type="AlphaFoldDB" id="A0A8J2H9U0"/>
<dbReference type="EMBL" id="CAJNRD030001118">
    <property type="protein sequence ID" value="CAG5085146.1"/>
    <property type="molecule type" value="Genomic_DNA"/>
</dbReference>
<organism evidence="1 2">
    <name type="scientific">Cotesia congregata</name>
    <name type="common">Parasitoid wasp</name>
    <name type="synonym">Apanteles congregatus</name>
    <dbReference type="NCBI Taxonomy" id="51543"/>
    <lineage>
        <taxon>Eukaryota</taxon>
        <taxon>Metazoa</taxon>
        <taxon>Ecdysozoa</taxon>
        <taxon>Arthropoda</taxon>
        <taxon>Hexapoda</taxon>
        <taxon>Insecta</taxon>
        <taxon>Pterygota</taxon>
        <taxon>Neoptera</taxon>
        <taxon>Endopterygota</taxon>
        <taxon>Hymenoptera</taxon>
        <taxon>Apocrita</taxon>
        <taxon>Ichneumonoidea</taxon>
        <taxon>Braconidae</taxon>
        <taxon>Microgastrinae</taxon>
        <taxon>Cotesia</taxon>
    </lineage>
</organism>
<reference evidence="1" key="1">
    <citation type="submission" date="2021-04" db="EMBL/GenBank/DDBJ databases">
        <authorList>
            <person name="Chebbi M.A.C M."/>
        </authorList>
    </citation>
    <scope>NUCLEOTIDE SEQUENCE</scope>
</reference>
<gene>
    <name evidence="1" type="ORF">HICCMSTLAB_LOCUS4286</name>
</gene>
<dbReference type="PANTHER" id="PTHR46579">
    <property type="entry name" value="F5/8 TYPE C DOMAIN-CONTAINING PROTEIN-RELATED"/>
    <property type="match status" value="1"/>
</dbReference>
<sequence length="715" mass="82396">MLILLNICKEFYYELKNWPSYLSGLHKASSFVENPRSLSPSAILDSDPESVCDTSNFSVPQGIFVYDSNEEYCESDTLEDSDTELSDDFADSDDDSNDYVEGEMNVYLETTLNDNQNPCIDEARQLSNTIRYPKAVLIRTLLILSIKVKKSLDNETVQLIAGLVDSLSDEPSNCTTSYHFKKIIDSYSFPFEIHHLCPTCGLYIGVQCKTEDESTLRCEKCNIDVPIKKKINVQKTLKEFCSHNHESLLYPIQRKKQCYFAIEDIMDGKLYNLDSSSEDSLSLNFNVDGTPLFKSSQTSITPVLCTINELHPQERKKHVMLVIKIPIGVCDSVERPNLRCSKSFRGEYGCGLCKHPGEEMQKGAGHVRVYPIDAEGNAFGEGLRSHSETAMHAEEREKGIKGRSKLFDIPNYDIIKNLTVDWMHCIALGVCRQFLKLWFDPQYHAKSFYLGRVINDIDYFITSIKPSLDITRTPRKISDRLHLKAHELVIWLLFYSLPSLKRYLPRKYFNHWKSLRSMIAFRKLEECYEHDLTLIQREFLKKSINKKKYSSNSTKIDKIKMIRKGLIQDLPGSHCLALRQIDVRVDDNSDVLYYKRIITNNEVIHSKSYTKVQKRNSYTVLLSNTEVFESDIFIHVEVQQNDRCLALGRYMNKCRNNFFPNVQLKHLIFTKIPDLQEPLAAIDAKLIQQKVTIIHDSADDVHIACIHPNKYELLT</sequence>
<dbReference type="Proteomes" id="UP000786811">
    <property type="component" value="Unassembled WGS sequence"/>
</dbReference>
<accession>A0A8J2H9U0</accession>
<evidence type="ECO:0000313" key="1">
    <source>
        <dbReference type="EMBL" id="CAG5085146.1"/>
    </source>
</evidence>
<dbReference type="OrthoDB" id="7694954at2759"/>